<dbReference type="PANTHER" id="PTHR43420:SF12">
    <property type="entry name" value="N-ACETYLTRANSFERASE DOMAIN-CONTAINING PROTEIN"/>
    <property type="match status" value="1"/>
</dbReference>
<proteinExistence type="predicted"/>
<reference evidence="4 5" key="1">
    <citation type="submission" date="2016-11" db="EMBL/GenBank/DDBJ databases">
        <authorList>
            <person name="Jaros S."/>
            <person name="Januszkiewicz K."/>
            <person name="Wedrychowicz H."/>
        </authorList>
    </citation>
    <scope>NUCLEOTIDE SEQUENCE [LARGE SCALE GENOMIC DNA]</scope>
    <source>
        <strain evidence="4 5">CGMCC 1.10681</strain>
    </source>
</reference>
<protein>
    <submittedName>
        <fullName evidence="4">Acetyltransferase (GNAT) family protein</fullName>
    </submittedName>
</protein>
<dbReference type="Proteomes" id="UP000184184">
    <property type="component" value="Unassembled WGS sequence"/>
</dbReference>
<dbReference type="EMBL" id="FRCZ01000001">
    <property type="protein sequence ID" value="SHM46132.1"/>
    <property type="molecule type" value="Genomic_DNA"/>
</dbReference>
<dbReference type="OrthoDB" id="9805924at2"/>
<dbReference type="InterPro" id="IPR000182">
    <property type="entry name" value="GNAT_dom"/>
</dbReference>
<evidence type="ECO:0000256" key="1">
    <source>
        <dbReference type="ARBA" id="ARBA00022679"/>
    </source>
</evidence>
<keyword evidence="5" id="KW-1185">Reference proteome</keyword>
<dbReference type="SUPFAM" id="SSF55729">
    <property type="entry name" value="Acyl-CoA N-acyltransferases (Nat)"/>
    <property type="match status" value="1"/>
</dbReference>
<evidence type="ECO:0000259" key="3">
    <source>
        <dbReference type="PROSITE" id="PS51186"/>
    </source>
</evidence>
<dbReference type="InterPro" id="IPR050680">
    <property type="entry name" value="YpeA/RimI_acetyltransf"/>
</dbReference>
<dbReference type="PROSITE" id="PS51186">
    <property type="entry name" value="GNAT"/>
    <property type="match status" value="1"/>
</dbReference>
<organism evidence="4 5">
    <name type="scientific">Gracilibacillus kekensis</name>
    <dbReference type="NCBI Taxonomy" id="1027249"/>
    <lineage>
        <taxon>Bacteria</taxon>
        <taxon>Bacillati</taxon>
        <taxon>Bacillota</taxon>
        <taxon>Bacilli</taxon>
        <taxon>Bacillales</taxon>
        <taxon>Bacillaceae</taxon>
        <taxon>Gracilibacillus</taxon>
    </lineage>
</organism>
<keyword evidence="2" id="KW-0012">Acyltransferase</keyword>
<dbReference type="Gene3D" id="3.40.630.30">
    <property type="match status" value="1"/>
</dbReference>
<evidence type="ECO:0000256" key="2">
    <source>
        <dbReference type="ARBA" id="ARBA00023315"/>
    </source>
</evidence>
<sequence>MTNYNIIQKIEELSMNALPSLQTSLLDGWILRFSDGYTKRANSVNPFYSSTENIDKKIKKVEQIYQKKNLPVIFKLTSNVSPHDLDNTLEKARYYRDGLTSVQLLALDNIQQVPSKAYLTFQDRLSDQLFAAFCKFNHIDESAQTTIKTMLMSIIPKVCYVMLLSGNNETIACGIGVLEEDYIGLFDIVTNEKFRRKGFGEQLIASILKWGKNNGAKYAYLQVVNDNYPARNLYQKLGFKESYQYWYRIKR</sequence>
<dbReference type="PANTHER" id="PTHR43420">
    <property type="entry name" value="ACETYLTRANSFERASE"/>
    <property type="match status" value="1"/>
</dbReference>
<evidence type="ECO:0000313" key="4">
    <source>
        <dbReference type="EMBL" id="SHM46132.1"/>
    </source>
</evidence>
<keyword evidence="1 4" id="KW-0808">Transferase</keyword>
<dbReference type="InterPro" id="IPR056935">
    <property type="entry name" value="Rv0428c-like_C"/>
</dbReference>
<dbReference type="RefSeq" id="WP_073198823.1">
    <property type="nucleotide sequence ID" value="NZ_FRCZ01000001.1"/>
</dbReference>
<feature type="domain" description="N-acetyltransferase" evidence="3">
    <location>
        <begin position="100"/>
        <end position="251"/>
    </location>
</feature>
<dbReference type="InterPro" id="IPR016181">
    <property type="entry name" value="Acyl_CoA_acyltransferase"/>
</dbReference>
<dbReference type="Pfam" id="PF24553">
    <property type="entry name" value="Rv0428c_C"/>
    <property type="match status" value="1"/>
</dbReference>
<gene>
    <name evidence="4" type="ORF">SAMN05216179_0203</name>
</gene>
<name>A0A1M7IZN5_9BACI</name>
<dbReference type="AlphaFoldDB" id="A0A1M7IZN5"/>
<dbReference type="STRING" id="1027249.SAMN05216179_0203"/>
<dbReference type="CDD" id="cd04301">
    <property type="entry name" value="NAT_SF"/>
    <property type="match status" value="1"/>
</dbReference>
<evidence type="ECO:0000313" key="5">
    <source>
        <dbReference type="Proteomes" id="UP000184184"/>
    </source>
</evidence>
<accession>A0A1M7IZN5</accession>
<dbReference type="GO" id="GO:0016747">
    <property type="term" value="F:acyltransferase activity, transferring groups other than amino-acyl groups"/>
    <property type="evidence" value="ECO:0007669"/>
    <property type="project" value="InterPro"/>
</dbReference>